<evidence type="ECO:0000256" key="1">
    <source>
        <dbReference type="ARBA" id="ARBA00023015"/>
    </source>
</evidence>
<dbReference type="RefSeq" id="WP_133996688.1">
    <property type="nucleotide sequence ID" value="NZ_SODV01000002.1"/>
</dbReference>
<reference evidence="5 6" key="1">
    <citation type="submission" date="2019-03" db="EMBL/GenBank/DDBJ databases">
        <title>Genomic Encyclopedia of Type Strains, Phase IV (KMG-IV): sequencing the most valuable type-strain genomes for metagenomic binning, comparative biology and taxonomic classification.</title>
        <authorList>
            <person name="Goeker M."/>
        </authorList>
    </citation>
    <scope>NUCLEOTIDE SEQUENCE [LARGE SCALE GENOMIC DNA]</scope>
    <source>
        <strain evidence="5 6">DSM 100059</strain>
    </source>
</reference>
<dbReference type="AlphaFoldDB" id="A0A4R8DFK5"/>
<dbReference type="GO" id="GO:0003700">
    <property type="term" value="F:DNA-binding transcription factor activity"/>
    <property type="evidence" value="ECO:0007669"/>
    <property type="project" value="InterPro"/>
</dbReference>
<keyword evidence="3" id="KW-0804">Transcription</keyword>
<dbReference type="InterPro" id="IPR037923">
    <property type="entry name" value="HTH-like"/>
</dbReference>
<keyword evidence="6" id="KW-1185">Reference proteome</keyword>
<dbReference type="SMART" id="SM00342">
    <property type="entry name" value="HTH_ARAC"/>
    <property type="match status" value="1"/>
</dbReference>
<evidence type="ECO:0000313" key="5">
    <source>
        <dbReference type="EMBL" id="TDW96371.1"/>
    </source>
</evidence>
<dbReference type="PANTHER" id="PTHR43280">
    <property type="entry name" value="ARAC-FAMILY TRANSCRIPTIONAL REGULATOR"/>
    <property type="match status" value="1"/>
</dbReference>
<dbReference type="EMBL" id="SODV01000002">
    <property type="protein sequence ID" value="TDW96371.1"/>
    <property type="molecule type" value="Genomic_DNA"/>
</dbReference>
<dbReference type="SUPFAM" id="SSF51215">
    <property type="entry name" value="Regulatory protein AraC"/>
    <property type="match status" value="1"/>
</dbReference>
<dbReference type="PANTHER" id="PTHR43280:SF30">
    <property type="entry name" value="MMSAB OPERON REGULATORY PROTEIN"/>
    <property type="match status" value="1"/>
</dbReference>
<protein>
    <submittedName>
        <fullName evidence="5">AraC-like DNA-binding protein</fullName>
    </submittedName>
</protein>
<dbReference type="InterPro" id="IPR003313">
    <property type="entry name" value="AraC-bd"/>
</dbReference>
<accession>A0A4R8DFK5</accession>
<proteinExistence type="predicted"/>
<sequence length="295" mass="33971">MVNYYRYLPISEGDQYWGLSILNAGSTRIPAHRDYPYRQHPSDHYFTWNKGRVLQEYQVIYIAGGEGSFESTHVPETAVPPGTVILLFPGEWHRFKPATRTGWDEYWVGFRGEVADNLVKRKFFDTSMALLPVGYSAAVVDLFSAIIDQTRTERPGYQPYAAGILLHLLGYVFSQTRQQSFGDTDGIKNKMEHAIMLLRSKIDEDVSIREIAEQLNVSYAWFRKWFKLYTGLAPQQYVIQLKMDKAKALLADSGNTIKGIAYQLRFEHPLYFSKLFKEKVGVSPESYRKNHANQC</sequence>
<dbReference type="PROSITE" id="PS00041">
    <property type="entry name" value="HTH_ARAC_FAMILY_1"/>
    <property type="match status" value="1"/>
</dbReference>
<evidence type="ECO:0000259" key="4">
    <source>
        <dbReference type="PROSITE" id="PS01124"/>
    </source>
</evidence>
<keyword evidence="1" id="KW-0805">Transcription regulation</keyword>
<evidence type="ECO:0000256" key="3">
    <source>
        <dbReference type="ARBA" id="ARBA00023163"/>
    </source>
</evidence>
<dbReference type="InterPro" id="IPR018062">
    <property type="entry name" value="HTH_AraC-typ_CS"/>
</dbReference>
<feature type="domain" description="HTH araC/xylS-type" evidence="4">
    <location>
        <begin position="192"/>
        <end position="290"/>
    </location>
</feature>
<keyword evidence="2 5" id="KW-0238">DNA-binding</keyword>
<dbReference type="Proteomes" id="UP000294498">
    <property type="component" value="Unassembled WGS sequence"/>
</dbReference>
<evidence type="ECO:0000313" key="6">
    <source>
        <dbReference type="Proteomes" id="UP000294498"/>
    </source>
</evidence>
<dbReference type="Gene3D" id="1.10.10.60">
    <property type="entry name" value="Homeodomain-like"/>
    <property type="match status" value="2"/>
</dbReference>
<dbReference type="InterPro" id="IPR018060">
    <property type="entry name" value="HTH_AraC"/>
</dbReference>
<name>A0A4R8DFK5_9BACT</name>
<evidence type="ECO:0000256" key="2">
    <source>
        <dbReference type="ARBA" id="ARBA00023125"/>
    </source>
</evidence>
<dbReference type="InterPro" id="IPR009057">
    <property type="entry name" value="Homeodomain-like_sf"/>
</dbReference>
<dbReference type="PROSITE" id="PS01124">
    <property type="entry name" value="HTH_ARAC_FAMILY_2"/>
    <property type="match status" value="1"/>
</dbReference>
<dbReference type="OrthoDB" id="9782911at2"/>
<dbReference type="Pfam" id="PF02311">
    <property type="entry name" value="AraC_binding"/>
    <property type="match status" value="1"/>
</dbReference>
<dbReference type="SUPFAM" id="SSF46689">
    <property type="entry name" value="Homeodomain-like"/>
    <property type="match status" value="2"/>
</dbReference>
<dbReference type="Pfam" id="PF12833">
    <property type="entry name" value="HTH_18"/>
    <property type="match status" value="1"/>
</dbReference>
<organism evidence="5 6">
    <name type="scientific">Dinghuibacter silviterrae</name>
    <dbReference type="NCBI Taxonomy" id="1539049"/>
    <lineage>
        <taxon>Bacteria</taxon>
        <taxon>Pseudomonadati</taxon>
        <taxon>Bacteroidota</taxon>
        <taxon>Chitinophagia</taxon>
        <taxon>Chitinophagales</taxon>
        <taxon>Chitinophagaceae</taxon>
        <taxon>Dinghuibacter</taxon>
    </lineage>
</organism>
<comment type="caution">
    <text evidence="5">The sequence shown here is derived from an EMBL/GenBank/DDBJ whole genome shotgun (WGS) entry which is preliminary data.</text>
</comment>
<dbReference type="GO" id="GO:0043565">
    <property type="term" value="F:sequence-specific DNA binding"/>
    <property type="evidence" value="ECO:0007669"/>
    <property type="project" value="InterPro"/>
</dbReference>
<gene>
    <name evidence="5" type="ORF">EDB95_4199</name>
</gene>